<evidence type="ECO:0000256" key="2">
    <source>
        <dbReference type="ARBA" id="ARBA00022676"/>
    </source>
</evidence>
<dbReference type="EMBL" id="JANQDX010000012">
    <property type="protein sequence ID" value="KAL0915609.1"/>
    <property type="molecule type" value="Genomic_DNA"/>
</dbReference>
<dbReference type="CDD" id="cd03784">
    <property type="entry name" value="GT1_Gtf-like"/>
    <property type="match status" value="1"/>
</dbReference>
<dbReference type="AlphaFoldDB" id="A0ABD0USN3"/>
<dbReference type="PANTHER" id="PTHR11926:SF986">
    <property type="entry name" value="UDP-GLYCOSYLTRANSFERASE 84A1"/>
    <property type="match status" value="1"/>
</dbReference>
<comment type="caution">
    <text evidence="6">The sequence shown here is derived from an EMBL/GenBank/DDBJ whole genome shotgun (WGS) entry which is preliminary data.</text>
</comment>
<sequence>MGEASPLLHFLFVSFPAQGHLNPLLRLAKRVASKGPLVTFCTTLDLGKRISAAAAAAVAESDSDLIPVGHGLLRFEFFDDGTDPTDPHRDDLDILLARLESNGPPALTNLINRQTEAGRPVSCLINNPFLPWALNVAENLGIPSAVLWVQSCAVFSTYYHFHHNLADFPTEEYPDRTVNLPGLPPMGPEDLPTFLLPSNPYKPLKNVILAQFKNISKARWIFANSFEELERDAFDAIAARLPIPVIPVGPLVEAGEPQEKIKADMWKPEDRCIEWLDKQEKRSVVYVSAGSIVMLTSSEMQELAFGLRNSGRPFLWVVRENLRELLPKGFEEEIEAEGKSLLVEWSPQEKVLAHKSLACFVTHCGWNSTLELIAAGVPAIAFPQWGDQVPDAKFLCDVHGIGVRLPTPAARAEIVRCLTAATDGPDAEAMLKRAKKWKEIARAAVTSGGSSDRNIERFVDDVRKWVANGGGGVVDPVAGVCRVIQGSRAVAT</sequence>
<proteinExistence type="inferred from homology"/>
<dbReference type="GO" id="GO:0008194">
    <property type="term" value="F:UDP-glycosyltransferase activity"/>
    <property type="evidence" value="ECO:0007669"/>
    <property type="project" value="UniProtKB-ARBA"/>
</dbReference>
<keyword evidence="7" id="KW-1185">Reference proteome</keyword>
<organism evidence="6 7">
    <name type="scientific">Dendrobium thyrsiflorum</name>
    <name type="common">Pinecone-like raceme dendrobium</name>
    <name type="synonym">Orchid</name>
    <dbReference type="NCBI Taxonomy" id="117978"/>
    <lineage>
        <taxon>Eukaryota</taxon>
        <taxon>Viridiplantae</taxon>
        <taxon>Streptophyta</taxon>
        <taxon>Embryophyta</taxon>
        <taxon>Tracheophyta</taxon>
        <taxon>Spermatophyta</taxon>
        <taxon>Magnoliopsida</taxon>
        <taxon>Liliopsida</taxon>
        <taxon>Asparagales</taxon>
        <taxon>Orchidaceae</taxon>
        <taxon>Epidendroideae</taxon>
        <taxon>Malaxideae</taxon>
        <taxon>Dendrobiinae</taxon>
        <taxon>Dendrobium</taxon>
    </lineage>
</organism>
<dbReference type="InterPro" id="IPR002213">
    <property type="entry name" value="UDP_glucos_trans"/>
</dbReference>
<dbReference type="Proteomes" id="UP001552299">
    <property type="component" value="Unassembled WGS sequence"/>
</dbReference>
<dbReference type="EC" id="2.4.1.-" evidence="5"/>
<dbReference type="InterPro" id="IPR035595">
    <property type="entry name" value="UDP_glycos_trans_CS"/>
</dbReference>
<evidence type="ECO:0000313" key="6">
    <source>
        <dbReference type="EMBL" id="KAL0915609.1"/>
    </source>
</evidence>
<dbReference type="Gene3D" id="3.40.50.2000">
    <property type="entry name" value="Glycogen Phosphorylase B"/>
    <property type="match status" value="2"/>
</dbReference>
<dbReference type="FunFam" id="3.40.50.2000:FF:000101">
    <property type="entry name" value="Glycosyltransferase"/>
    <property type="match status" value="1"/>
</dbReference>
<dbReference type="Pfam" id="PF00201">
    <property type="entry name" value="UDPGT"/>
    <property type="match status" value="1"/>
</dbReference>
<evidence type="ECO:0000256" key="1">
    <source>
        <dbReference type="ARBA" id="ARBA00009995"/>
    </source>
</evidence>
<evidence type="ECO:0000256" key="3">
    <source>
        <dbReference type="ARBA" id="ARBA00022679"/>
    </source>
</evidence>
<dbReference type="PANTHER" id="PTHR11926">
    <property type="entry name" value="GLUCOSYL/GLUCURONOSYL TRANSFERASES"/>
    <property type="match status" value="1"/>
</dbReference>
<evidence type="ECO:0000256" key="4">
    <source>
        <dbReference type="RuleBase" id="RU003718"/>
    </source>
</evidence>
<comment type="similarity">
    <text evidence="1 4">Belongs to the UDP-glycosyltransferase family.</text>
</comment>
<keyword evidence="3 4" id="KW-0808">Transferase</keyword>
<evidence type="ECO:0000256" key="5">
    <source>
        <dbReference type="RuleBase" id="RU362057"/>
    </source>
</evidence>
<dbReference type="SUPFAM" id="SSF53756">
    <property type="entry name" value="UDP-Glycosyltransferase/glycogen phosphorylase"/>
    <property type="match status" value="1"/>
</dbReference>
<dbReference type="GO" id="GO:0016758">
    <property type="term" value="F:hexosyltransferase activity"/>
    <property type="evidence" value="ECO:0007669"/>
    <property type="project" value="UniProtKB-ARBA"/>
</dbReference>
<accession>A0ABD0USN3</accession>
<dbReference type="PROSITE" id="PS00375">
    <property type="entry name" value="UDPGT"/>
    <property type="match status" value="1"/>
</dbReference>
<keyword evidence="2 4" id="KW-0328">Glycosyltransferase</keyword>
<protein>
    <recommendedName>
        <fullName evidence="5">Glycosyltransferase</fullName>
        <ecNumber evidence="5">2.4.1.-</ecNumber>
    </recommendedName>
</protein>
<reference evidence="6 7" key="1">
    <citation type="journal article" date="2024" name="Plant Biotechnol. J.">
        <title>Dendrobium thyrsiflorum genome and its molecular insights into genes involved in important horticultural traits.</title>
        <authorList>
            <person name="Chen B."/>
            <person name="Wang J.Y."/>
            <person name="Zheng P.J."/>
            <person name="Li K.L."/>
            <person name="Liang Y.M."/>
            <person name="Chen X.F."/>
            <person name="Zhang C."/>
            <person name="Zhao X."/>
            <person name="He X."/>
            <person name="Zhang G.Q."/>
            <person name="Liu Z.J."/>
            <person name="Xu Q."/>
        </authorList>
    </citation>
    <scope>NUCLEOTIDE SEQUENCE [LARGE SCALE GENOMIC DNA]</scope>
    <source>
        <strain evidence="6">GZMU011</strain>
    </source>
</reference>
<dbReference type="FunFam" id="3.40.50.2000:FF:000078">
    <property type="entry name" value="Glycosyltransferase"/>
    <property type="match status" value="1"/>
</dbReference>
<evidence type="ECO:0000313" key="7">
    <source>
        <dbReference type="Proteomes" id="UP001552299"/>
    </source>
</evidence>
<gene>
    <name evidence="6" type="ORF">M5K25_016038</name>
</gene>
<name>A0ABD0USN3_DENTH</name>